<evidence type="ECO:0008006" key="3">
    <source>
        <dbReference type="Google" id="ProtNLM"/>
    </source>
</evidence>
<reference evidence="1 2" key="1">
    <citation type="submission" date="2008-06" db="EMBL/GenBank/DDBJ databases">
        <title>Complete sequence of Chloroherpeton thalassium ATCC 35110.</title>
        <authorList>
            <consortium name="US DOE Joint Genome Institute"/>
            <person name="Lucas S."/>
            <person name="Copeland A."/>
            <person name="Lapidus A."/>
            <person name="Glavina del Rio T."/>
            <person name="Dalin E."/>
            <person name="Tice H."/>
            <person name="Bruce D."/>
            <person name="Goodwin L."/>
            <person name="Pitluck S."/>
            <person name="Schmutz J."/>
            <person name="Larimer F."/>
            <person name="Land M."/>
            <person name="Hauser L."/>
            <person name="Kyrpides N."/>
            <person name="Mikhailova N."/>
            <person name="Liu Z."/>
            <person name="Li T."/>
            <person name="Zhao F."/>
            <person name="Overmann J."/>
            <person name="Bryant D.A."/>
            <person name="Richardson P."/>
        </authorList>
    </citation>
    <scope>NUCLEOTIDE SEQUENCE [LARGE SCALE GENOMIC DNA]</scope>
    <source>
        <strain evidence="2">ATCC 35110 / GB-78</strain>
    </source>
</reference>
<organism evidence="1 2">
    <name type="scientific">Chloroherpeton thalassium (strain ATCC 35110 / GB-78)</name>
    <dbReference type="NCBI Taxonomy" id="517418"/>
    <lineage>
        <taxon>Bacteria</taxon>
        <taxon>Pseudomonadati</taxon>
        <taxon>Chlorobiota</taxon>
        <taxon>Chlorobiia</taxon>
        <taxon>Chlorobiales</taxon>
        <taxon>Chloroherpetonaceae</taxon>
        <taxon>Chloroherpeton</taxon>
    </lineage>
</organism>
<dbReference type="Gene3D" id="3.10.20.860">
    <property type="match status" value="1"/>
</dbReference>
<protein>
    <recommendedName>
        <fullName evidence="3">Zinc finger, YgiT-type</fullName>
    </recommendedName>
</protein>
<dbReference type="NCBIfam" id="TIGR03831">
    <property type="entry name" value="YgiT_finger"/>
    <property type="match status" value="1"/>
</dbReference>
<dbReference type="EMBL" id="CP001100">
    <property type="protein sequence ID" value="ACF13485.1"/>
    <property type="molecule type" value="Genomic_DNA"/>
</dbReference>
<sequence>MKKFTGDKCPLCGGSKEQGFTTFTVDMQDTLVVIRNVPATICSLCGNEWLSDEVAMSIERIVEEAKNKQHDVEVTQFRKVA</sequence>
<dbReference type="KEGG" id="cts:Ctha_1021"/>
<accession>B3QXV7</accession>
<dbReference type="AlphaFoldDB" id="B3QXV7"/>
<gene>
    <name evidence="1" type="ordered locus">Ctha_1021</name>
</gene>
<keyword evidence="2" id="KW-1185">Reference proteome</keyword>
<dbReference type="InterPro" id="IPR022453">
    <property type="entry name" value="Znf_MqsA-type"/>
</dbReference>
<evidence type="ECO:0000313" key="2">
    <source>
        <dbReference type="Proteomes" id="UP000001208"/>
    </source>
</evidence>
<dbReference type="Proteomes" id="UP000001208">
    <property type="component" value="Chromosome"/>
</dbReference>
<dbReference type="HOGENOM" id="CLU_174612_4_0_10"/>
<dbReference type="OrthoDB" id="9812340at2"/>
<dbReference type="STRING" id="517418.Ctha_1021"/>
<name>B3QXV7_CHLT3</name>
<evidence type="ECO:0000313" key="1">
    <source>
        <dbReference type="EMBL" id="ACF13485.1"/>
    </source>
</evidence>
<proteinExistence type="predicted"/>
<dbReference type="RefSeq" id="WP_012499569.1">
    <property type="nucleotide sequence ID" value="NC_011026.1"/>
</dbReference>
<dbReference type="CDD" id="cd12870">
    <property type="entry name" value="MqsA"/>
    <property type="match status" value="1"/>
</dbReference>
<dbReference type="eggNOG" id="ENOG50332CF">
    <property type="taxonomic scope" value="Bacteria"/>
</dbReference>